<organism evidence="1 2">
    <name type="scientific">Angiostrongylus cantonensis</name>
    <name type="common">Rat lungworm</name>
    <dbReference type="NCBI Taxonomy" id="6313"/>
    <lineage>
        <taxon>Eukaryota</taxon>
        <taxon>Metazoa</taxon>
        <taxon>Ecdysozoa</taxon>
        <taxon>Nematoda</taxon>
        <taxon>Chromadorea</taxon>
        <taxon>Rhabditida</taxon>
        <taxon>Rhabditina</taxon>
        <taxon>Rhabditomorpha</taxon>
        <taxon>Strongyloidea</taxon>
        <taxon>Metastrongylidae</taxon>
        <taxon>Angiostrongylus</taxon>
    </lineage>
</organism>
<reference evidence="1" key="1">
    <citation type="submission" date="2012-09" db="EMBL/GenBank/DDBJ databases">
        <authorList>
            <person name="Martin A.A."/>
        </authorList>
    </citation>
    <scope>NUCLEOTIDE SEQUENCE</scope>
</reference>
<reference evidence="2" key="2">
    <citation type="submission" date="2017-02" db="UniProtKB">
        <authorList>
            <consortium name="WormBaseParasite"/>
        </authorList>
    </citation>
    <scope>IDENTIFICATION</scope>
</reference>
<evidence type="ECO:0000313" key="1">
    <source>
        <dbReference type="Proteomes" id="UP000035642"/>
    </source>
</evidence>
<keyword evidence="1" id="KW-1185">Reference proteome</keyword>
<sequence length="66" mass="7248">SPRKENRGSTGSKFCEYLSIVVIVFHITLYQKFSSGAATVGEAFGIDTRAYQAPLFSAATQLFGRR</sequence>
<evidence type="ECO:0000313" key="2">
    <source>
        <dbReference type="WBParaSite" id="ACAC_0000006601-mRNA-1"/>
    </source>
</evidence>
<protein>
    <submittedName>
        <fullName evidence="2">ADP,ATP carrier protein</fullName>
    </submittedName>
</protein>
<dbReference type="WBParaSite" id="ACAC_0000006601-mRNA-1">
    <property type="protein sequence ID" value="ACAC_0000006601-mRNA-1"/>
    <property type="gene ID" value="ACAC_0000006601"/>
</dbReference>
<dbReference type="Proteomes" id="UP000035642">
    <property type="component" value="Unassembled WGS sequence"/>
</dbReference>
<name>A0A0K0CST5_ANGCA</name>
<dbReference type="AlphaFoldDB" id="A0A0K0CST5"/>
<proteinExistence type="predicted"/>
<accession>A0A0K0CST5</accession>